<gene>
    <name evidence="1" type="ORF">ACFFUR_04300</name>
</gene>
<evidence type="ECO:0000313" key="1">
    <source>
        <dbReference type="EMBL" id="MFB9211016.1"/>
    </source>
</evidence>
<evidence type="ECO:0000313" key="2">
    <source>
        <dbReference type="Proteomes" id="UP001589654"/>
    </source>
</evidence>
<comment type="caution">
    <text evidence="1">The sequence shown here is derived from an EMBL/GenBank/DDBJ whole genome shotgun (WGS) entry which is preliminary data.</text>
</comment>
<evidence type="ECO:0008006" key="3">
    <source>
        <dbReference type="Google" id="ProtNLM"/>
    </source>
</evidence>
<keyword evidence="2" id="KW-1185">Reference proteome</keyword>
<protein>
    <recommendedName>
        <fullName evidence="3">Lipoprotein</fullName>
    </recommendedName>
</protein>
<name>A0ABV5J2T5_9BACT</name>
<proteinExistence type="predicted"/>
<dbReference type="Proteomes" id="UP001589654">
    <property type="component" value="Unassembled WGS sequence"/>
</dbReference>
<reference evidence="1 2" key="1">
    <citation type="submission" date="2024-09" db="EMBL/GenBank/DDBJ databases">
        <authorList>
            <person name="Sun Q."/>
            <person name="Mori K."/>
        </authorList>
    </citation>
    <scope>NUCLEOTIDE SEQUENCE [LARGE SCALE GENOMIC DNA]</scope>
    <source>
        <strain evidence="1 2">CECT 7682</strain>
    </source>
</reference>
<dbReference type="RefSeq" id="WP_290246184.1">
    <property type="nucleotide sequence ID" value="NZ_JAUFQT010000001.1"/>
</dbReference>
<dbReference type="EMBL" id="JBHMEW010000037">
    <property type="protein sequence ID" value="MFB9211016.1"/>
    <property type="molecule type" value="Genomic_DNA"/>
</dbReference>
<accession>A0ABV5J2T5</accession>
<dbReference type="PROSITE" id="PS51257">
    <property type="entry name" value="PROKAR_LIPOPROTEIN"/>
    <property type="match status" value="1"/>
</dbReference>
<organism evidence="1 2">
    <name type="scientific">Echinicola jeungdonensis</name>
    <dbReference type="NCBI Taxonomy" id="709343"/>
    <lineage>
        <taxon>Bacteria</taxon>
        <taxon>Pseudomonadati</taxon>
        <taxon>Bacteroidota</taxon>
        <taxon>Cytophagia</taxon>
        <taxon>Cytophagales</taxon>
        <taxon>Cyclobacteriaceae</taxon>
        <taxon>Echinicola</taxon>
    </lineage>
</organism>
<sequence length="40" mass="4293">MKGLVIFLTASISLFILACSEIEEEAAYVGVPKISLGSYE</sequence>